<reference evidence="1" key="2">
    <citation type="submission" date="2023-05" db="EMBL/GenBank/DDBJ databases">
        <authorList>
            <consortium name="Lawrence Berkeley National Laboratory"/>
            <person name="Steindorff A."/>
            <person name="Hensen N."/>
            <person name="Bonometti L."/>
            <person name="Westerberg I."/>
            <person name="Brannstrom I.O."/>
            <person name="Guillou S."/>
            <person name="Cros-Aarteil S."/>
            <person name="Calhoun S."/>
            <person name="Haridas S."/>
            <person name="Kuo A."/>
            <person name="Mondo S."/>
            <person name="Pangilinan J."/>
            <person name="Riley R."/>
            <person name="Labutti K."/>
            <person name="Andreopoulos B."/>
            <person name="Lipzen A."/>
            <person name="Chen C."/>
            <person name="Yanf M."/>
            <person name="Daum C."/>
            <person name="Ng V."/>
            <person name="Clum A."/>
            <person name="Ohm R."/>
            <person name="Martin F."/>
            <person name="Silar P."/>
            <person name="Natvig D."/>
            <person name="Lalanne C."/>
            <person name="Gautier V."/>
            <person name="Ament-Velasquez S.L."/>
            <person name="Kruys A."/>
            <person name="Hutchinson M.I."/>
            <person name="Powell A.J."/>
            <person name="Barry K."/>
            <person name="Miller A.N."/>
            <person name="Grigoriev I.V."/>
            <person name="Debuchy R."/>
            <person name="Gladieux P."/>
            <person name="Thoren M.H."/>
            <person name="Johannesson H."/>
        </authorList>
    </citation>
    <scope>NUCLEOTIDE SEQUENCE</scope>
    <source>
        <strain evidence="1">CBS 103.79</strain>
    </source>
</reference>
<dbReference type="EMBL" id="MU855505">
    <property type="protein sequence ID" value="KAK3902512.1"/>
    <property type="molecule type" value="Genomic_DNA"/>
</dbReference>
<protein>
    <recommendedName>
        <fullName evidence="3">DUF1993 domain-containing protein</fullName>
    </recommendedName>
</protein>
<dbReference type="Gene3D" id="1.20.120.450">
    <property type="entry name" value="dinb family like domain"/>
    <property type="match status" value="1"/>
</dbReference>
<evidence type="ECO:0008006" key="3">
    <source>
        <dbReference type="Google" id="ProtNLM"/>
    </source>
</evidence>
<name>A0AAN6MKF3_9PEZI</name>
<dbReference type="SUPFAM" id="SSF109854">
    <property type="entry name" value="DinB/YfiT-like putative metalloenzymes"/>
    <property type="match status" value="1"/>
</dbReference>
<evidence type="ECO:0000313" key="1">
    <source>
        <dbReference type="EMBL" id="KAK3902512.1"/>
    </source>
</evidence>
<dbReference type="Proteomes" id="UP001303889">
    <property type="component" value="Unassembled WGS sequence"/>
</dbReference>
<dbReference type="InterPro" id="IPR034660">
    <property type="entry name" value="DinB/YfiT-like"/>
</dbReference>
<dbReference type="AlphaFoldDB" id="A0AAN6MKF3"/>
<evidence type="ECO:0000313" key="2">
    <source>
        <dbReference type="Proteomes" id="UP001303889"/>
    </source>
</evidence>
<gene>
    <name evidence="1" type="ORF">C8A05DRAFT_15441</name>
</gene>
<proteinExistence type="predicted"/>
<dbReference type="PANTHER" id="PTHR36922">
    <property type="entry name" value="BLL2446 PROTEIN"/>
    <property type="match status" value="1"/>
</dbReference>
<dbReference type="Pfam" id="PF09351">
    <property type="entry name" value="DUF1993"/>
    <property type="match status" value="1"/>
</dbReference>
<dbReference type="InterPro" id="IPR018531">
    <property type="entry name" value="DUF1993"/>
</dbReference>
<sequence>MATVSLYDASIGVATNSLLTLLDLVKAAQAHEDASSIAALRLAPDMLPFSFQIQTVSNTSKKMVERLTGKELDVWPDDETTLEQLVARLEKTIDLLKTVKKEELDAQWDAVKTVSLKIGPFDPVPATASQYVLGFALPNIMFHVSTAYAILRVKGLPLGKAVYLKNYVGDFFKPPAPAQ</sequence>
<dbReference type="PANTHER" id="PTHR36922:SF1">
    <property type="entry name" value="DUF1993 DOMAIN-CONTAINING PROTEIN"/>
    <property type="match status" value="1"/>
</dbReference>
<reference evidence="1" key="1">
    <citation type="journal article" date="2023" name="Mol. Phylogenet. Evol.">
        <title>Genome-scale phylogeny and comparative genomics of the fungal order Sordariales.</title>
        <authorList>
            <person name="Hensen N."/>
            <person name="Bonometti L."/>
            <person name="Westerberg I."/>
            <person name="Brannstrom I.O."/>
            <person name="Guillou S."/>
            <person name="Cros-Aarteil S."/>
            <person name="Calhoun S."/>
            <person name="Haridas S."/>
            <person name="Kuo A."/>
            <person name="Mondo S."/>
            <person name="Pangilinan J."/>
            <person name="Riley R."/>
            <person name="LaButti K."/>
            <person name="Andreopoulos B."/>
            <person name="Lipzen A."/>
            <person name="Chen C."/>
            <person name="Yan M."/>
            <person name="Daum C."/>
            <person name="Ng V."/>
            <person name="Clum A."/>
            <person name="Steindorff A."/>
            <person name="Ohm R.A."/>
            <person name="Martin F."/>
            <person name="Silar P."/>
            <person name="Natvig D.O."/>
            <person name="Lalanne C."/>
            <person name="Gautier V."/>
            <person name="Ament-Velasquez S.L."/>
            <person name="Kruys A."/>
            <person name="Hutchinson M.I."/>
            <person name="Powell A.J."/>
            <person name="Barry K."/>
            <person name="Miller A.N."/>
            <person name="Grigoriev I.V."/>
            <person name="Debuchy R."/>
            <person name="Gladieux P."/>
            <person name="Hiltunen Thoren M."/>
            <person name="Johannesson H."/>
        </authorList>
    </citation>
    <scope>NUCLEOTIDE SEQUENCE</scope>
    <source>
        <strain evidence="1">CBS 103.79</strain>
    </source>
</reference>
<keyword evidence="2" id="KW-1185">Reference proteome</keyword>
<organism evidence="1 2">
    <name type="scientific">Staphylotrichum tortipilum</name>
    <dbReference type="NCBI Taxonomy" id="2831512"/>
    <lineage>
        <taxon>Eukaryota</taxon>
        <taxon>Fungi</taxon>
        <taxon>Dikarya</taxon>
        <taxon>Ascomycota</taxon>
        <taxon>Pezizomycotina</taxon>
        <taxon>Sordariomycetes</taxon>
        <taxon>Sordariomycetidae</taxon>
        <taxon>Sordariales</taxon>
        <taxon>Chaetomiaceae</taxon>
        <taxon>Staphylotrichum</taxon>
    </lineage>
</organism>
<comment type="caution">
    <text evidence="1">The sequence shown here is derived from an EMBL/GenBank/DDBJ whole genome shotgun (WGS) entry which is preliminary data.</text>
</comment>
<accession>A0AAN6MKF3</accession>